<keyword evidence="1" id="KW-0456">Lyase</keyword>
<reference evidence="7 8" key="1">
    <citation type="submission" date="2016-12" db="EMBL/GenBank/DDBJ databases">
        <authorList>
            <person name="Song W.-J."/>
            <person name="Kurnit D.M."/>
        </authorList>
    </citation>
    <scope>NUCLEOTIDE SEQUENCE [LARGE SCALE GENOMIC DNA]</scope>
    <source>
        <strain evidence="7 8">CECT 9026</strain>
    </source>
</reference>
<dbReference type="RefSeq" id="WP_074374999.1">
    <property type="nucleotide sequence ID" value="NZ_AP024907.1"/>
</dbReference>
<dbReference type="OrthoDB" id="1494151at2"/>
<reference evidence="6" key="2">
    <citation type="submission" date="2019-11" db="EMBL/GenBank/DDBJ databases">
        <authorList>
            <person name="January G."/>
            <person name="Bunk B."/>
        </authorList>
    </citation>
    <scope>NUCLEOTIDE SEQUENCE</scope>
    <source>
        <strain evidence="6">3.6</strain>
    </source>
</reference>
<organism evidence="7 8">
    <name type="scientific">Vibrio spartinae</name>
    <dbReference type="NCBI Taxonomy" id="1918945"/>
    <lineage>
        <taxon>Bacteria</taxon>
        <taxon>Pseudomonadati</taxon>
        <taxon>Pseudomonadota</taxon>
        <taxon>Gammaproteobacteria</taxon>
        <taxon>Vibrionales</taxon>
        <taxon>Vibrionaceae</taxon>
        <taxon>Vibrio</taxon>
    </lineage>
</organism>
<dbReference type="Proteomes" id="UP000515264">
    <property type="component" value="Chromosome 1"/>
</dbReference>
<name>A0A1N6MAU2_9VIBR</name>
<evidence type="ECO:0000256" key="3">
    <source>
        <dbReference type="ARBA" id="ARBA00046336"/>
    </source>
</evidence>
<gene>
    <name evidence="7" type="ORF">VSP9026_04375</name>
    <name evidence="6" type="ORF">Vspart_01030</name>
</gene>
<dbReference type="InterPro" id="IPR045959">
    <property type="entry name" value="CGDB"/>
</dbReference>
<feature type="domain" description="C-glycoside deglycosidase beta subunit" evidence="5">
    <location>
        <begin position="2"/>
        <end position="114"/>
    </location>
</feature>
<dbReference type="GO" id="GO:0016829">
    <property type="term" value="F:lyase activity"/>
    <property type="evidence" value="ECO:0007669"/>
    <property type="project" value="UniProtKB-KW"/>
</dbReference>
<evidence type="ECO:0000313" key="6">
    <source>
        <dbReference type="EMBL" id="QMV13788.1"/>
    </source>
</evidence>
<dbReference type="Pfam" id="PF19906">
    <property type="entry name" value="CGDB"/>
    <property type="match status" value="1"/>
</dbReference>
<comment type="similarity">
    <text evidence="3">Belongs to the C-glycoside deglycosidase beta subunit family.</text>
</comment>
<keyword evidence="9" id="KW-1185">Reference proteome</keyword>
<reference evidence="6 9" key="3">
    <citation type="journal article" date="2020" name="J. Nat. Prod.">
        <title>Genomics-Metabolomics Profiling Disclosed Marine Vibrio spartinae 3.6 as a Producer of a New Branched Side Chain Prodigiosin.</title>
        <authorList>
            <person name="Vitale G.A."/>
            <person name="Sciarretta M."/>
            <person name="Palma Esposito F."/>
            <person name="January G.G."/>
            <person name="Giaccio M."/>
            <person name="Bunk B."/>
            <person name="Sproer C."/>
            <person name="Bajerski F."/>
            <person name="Power D."/>
            <person name="Festa C."/>
            <person name="Monti M.C."/>
            <person name="D'Auria M.V."/>
            <person name="de Pascale D."/>
        </authorList>
    </citation>
    <scope>NUCLEOTIDE SEQUENCE [LARGE SCALE GENOMIC DNA]</scope>
    <source>
        <strain evidence="6 9">3.6</strain>
    </source>
</reference>
<accession>A0A1N6MAU2</accession>
<sequence>MFDNNIYIEGTCKNISKDGEVTGFELQTHIPYYRGIPLSMVNDVLVKAQGCQIERSTIHCSLDQKQWFTLDEMPTVTTYKWEYGEPLYIHVVKSGGLEVGENTVELTVSVRTAYIPVPLVGVKAFTQVIR</sequence>
<keyword evidence="2" id="KW-0119">Carbohydrate metabolism</keyword>
<evidence type="ECO:0000256" key="2">
    <source>
        <dbReference type="ARBA" id="ARBA00023277"/>
    </source>
</evidence>
<dbReference type="EMBL" id="CP046268">
    <property type="protein sequence ID" value="QMV13788.1"/>
    <property type="molecule type" value="Genomic_DNA"/>
</dbReference>
<evidence type="ECO:0000313" key="9">
    <source>
        <dbReference type="Proteomes" id="UP000515264"/>
    </source>
</evidence>
<dbReference type="Proteomes" id="UP000184774">
    <property type="component" value="Unassembled WGS sequence"/>
</dbReference>
<evidence type="ECO:0000259" key="5">
    <source>
        <dbReference type="Pfam" id="PF19906"/>
    </source>
</evidence>
<proteinExistence type="inferred from homology"/>
<dbReference type="EMBL" id="FSSB01000033">
    <property type="protein sequence ID" value="SIO96572.1"/>
    <property type="molecule type" value="Genomic_DNA"/>
</dbReference>
<protein>
    <recommendedName>
        <fullName evidence="4">C-deglycosylation enzyme beta subunit</fullName>
    </recommendedName>
</protein>
<dbReference type="AlphaFoldDB" id="A0A1N6MAU2"/>
<evidence type="ECO:0000313" key="7">
    <source>
        <dbReference type="EMBL" id="SIO96572.1"/>
    </source>
</evidence>
<evidence type="ECO:0000313" key="8">
    <source>
        <dbReference type="Proteomes" id="UP000184774"/>
    </source>
</evidence>
<evidence type="ECO:0000256" key="4">
    <source>
        <dbReference type="ARBA" id="ARBA00047208"/>
    </source>
</evidence>
<evidence type="ECO:0000256" key="1">
    <source>
        <dbReference type="ARBA" id="ARBA00023239"/>
    </source>
</evidence>